<dbReference type="InterPro" id="IPR009030">
    <property type="entry name" value="Growth_fac_rcpt_cys_sf"/>
</dbReference>
<feature type="chain" id="PRO_5043519607" description="EGF-like domain-containing protein" evidence="2">
    <location>
        <begin position="21"/>
        <end position="644"/>
    </location>
</feature>
<accession>A0AAW0ZEK1</accession>
<sequence>MRHVGSIVLINSILVTVVQTMMSTFDIESGCTMTTRRLTEQYVPYTETYRARAWGIFTKIKSRTNYKIQHNWVTEKTCCYGWTVQGTACVPVCLISCVNANCVMPNTCECKQGFAYAPNQEKYVCEPVCNGNCTNGVCVSPDRCKCDRGYELSTNGSHCQPICQQNCEQRNARCVGPDTCACQPGYQQDNHTNSCEPICSESCANGSCVAPEVCNCNPGYELLADSKYVCGPACENACVNGNCTAPNVCSCHSGYKLGEGDATMRRECQPICEKPCGNGTCVAPGVCNCTESYWFNEEEQTCVPSCKIPCEPRGVCVAPDTCACFDGYRMIDRSAKENEVSSNITDEYTSACEPVCEPSCKHGKCTAPNFCSCIGNHTQTVDGQCEPICPSCENGVCVEPGVCQCLKGFVRRSEDRCSPFCENGCENSECVAPNECRCNAGFETNANGTCVKPCTRVCKGHALCVEDKCECSYGWAGPDCDQPTVCILTTDSNNTRLDGLAVHNETNSTLTNVKRYAPYCYQCNETASNKSLCFVITSNDSLSTLGCIVERESPCYPSPYHSSTDAVSRMAGTFAAVAILIMGATTAAVYFTIQRHRRKKMHAATMQTALYPKAVTHEANECLISEEESHDALLTLNLNDIGIN</sequence>
<dbReference type="InterPro" id="IPR053255">
    <property type="entry name" value="EGF-like_domain"/>
</dbReference>
<evidence type="ECO:0000313" key="4">
    <source>
        <dbReference type="EMBL" id="KAK9295956.1"/>
    </source>
</evidence>
<keyword evidence="2" id="KW-0732">Signal</keyword>
<feature type="domain" description="EGF-like" evidence="3">
    <location>
        <begin position="453"/>
        <end position="481"/>
    </location>
</feature>
<dbReference type="Gene3D" id="2.10.25.10">
    <property type="entry name" value="Laminin"/>
    <property type="match status" value="10"/>
</dbReference>
<gene>
    <name evidence="4" type="ORF">QLX08_009917</name>
</gene>
<feature type="domain" description="EGF-like" evidence="3">
    <location>
        <begin position="198"/>
        <end position="231"/>
    </location>
</feature>
<dbReference type="InterPro" id="IPR003341">
    <property type="entry name" value="Cys_rich_tripleX"/>
</dbReference>
<protein>
    <recommendedName>
        <fullName evidence="3">EGF-like domain-containing protein</fullName>
    </recommendedName>
</protein>
<feature type="domain" description="EGF-like" evidence="3">
    <location>
        <begin position="420"/>
        <end position="451"/>
    </location>
</feature>
<dbReference type="Pfam" id="PF02363">
    <property type="entry name" value="C_tripleX"/>
    <property type="match status" value="10"/>
</dbReference>
<feature type="domain" description="EGF-like" evidence="3">
    <location>
        <begin position="271"/>
        <end position="303"/>
    </location>
</feature>
<dbReference type="PANTHER" id="PTHR24047">
    <property type="entry name" value="FI01909P-RELATED"/>
    <property type="match status" value="1"/>
</dbReference>
<comment type="caution">
    <text evidence="4">The sequence shown here is derived from an EMBL/GenBank/DDBJ whole genome shotgun (WGS) entry which is preliminary data.</text>
</comment>
<reference evidence="4 5" key="1">
    <citation type="submission" date="2024-05" db="EMBL/GenBank/DDBJ databases">
        <title>The nuclear and mitochondrial genome assemblies of Tetragonisca angustula (Apidae: Meliponini), a tiny yet remarkable pollinator in the Neotropics.</title>
        <authorList>
            <person name="Ferrari R."/>
            <person name="Ricardo P.C."/>
            <person name="Dias F.C."/>
            <person name="Araujo N.S."/>
            <person name="Soares D.O."/>
            <person name="Zhou Q.-S."/>
            <person name="Zhu C.-D."/>
            <person name="Coutinho L."/>
            <person name="Airas M.C."/>
            <person name="Batista T.M."/>
        </authorList>
    </citation>
    <scope>NUCLEOTIDE SEQUENCE [LARGE SCALE GENOMIC DNA]</scope>
    <source>
        <strain evidence="4">ASF017062</strain>
        <tissue evidence="4">Abdomen</tissue>
    </source>
</reference>
<dbReference type="InterPro" id="IPR000742">
    <property type="entry name" value="EGF"/>
</dbReference>
<dbReference type="PANTHER" id="PTHR24047:SF29">
    <property type="entry name" value="EATER-RELATED"/>
    <property type="match status" value="1"/>
</dbReference>
<feature type="signal peptide" evidence="2">
    <location>
        <begin position="1"/>
        <end position="20"/>
    </location>
</feature>
<keyword evidence="1" id="KW-0472">Membrane</keyword>
<evidence type="ECO:0000313" key="5">
    <source>
        <dbReference type="Proteomes" id="UP001432146"/>
    </source>
</evidence>
<feature type="domain" description="EGF-like" evidence="3">
    <location>
        <begin position="128"/>
        <end position="160"/>
    </location>
</feature>
<dbReference type="SUPFAM" id="SSF57184">
    <property type="entry name" value="Growth factor receptor domain"/>
    <property type="match status" value="1"/>
</dbReference>
<feature type="domain" description="EGF-like" evidence="3">
    <location>
        <begin position="305"/>
        <end position="353"/>
    </location>
</feature>
<name>A0AAW0ZEK1_9HYME</name>
<evidence type="ECO:0000259" key="3">
    <source>
        <dbReference type="SMART" id="SM00181"/>
    </source>
</evidence>
<keyword evidence="1" id="KW-1133">Transmembrane helix</keyword>
<dbReference type="EMBL" id="JAWNGG020000234">
    <property type="protein sequence ID" value="KAK9295956.1"/>
    <property type="molecule type" value="Genomic_DNA"/>
</dbReference>
<evidence type="ECO:0000256" key="2">
    <source>
        <dbReference type="SAM" id="SignalP"/>
    </source>
</evidence>
<feature type="domain" description="EGF-like" evidence="3">
    <location>
        <begin position="162"/>
        <end position="196"/>
    </location>
</feature>
<feature type="transmembrane region" description="Helical" evidence="1">
    <location>
        <begin position="570"/>
        <end position="593"/>
    </location>
</feature>
<dbReference type="SMART" id="SM00181">
    <property type="entry name" value="EGF"/>
    <property type="match status" value="11"/>
</dbReference>
<keyword evidence="1" id="KW-0812">Transmembrane</keyword>
<dbReference type="AlphaFoldDB" id="A0AAW0ZEK1"/>
<feature type="domain" description="EGF-like" evidence="3">
    <location>
        <begin position="92"/>
        <end position="126"/>
    </location>
</feature>
<feature type="domain" description="EGF-like" evidence="3">
    <location>
        <begin position="233"/>
        <end position="269"/>
    </location>
</feature>
<evidence type="ECO:0000256" key="1">
    <source>
        <dbReference type="SAM" id="Phobius"/>
    </source>
</evidence>
<dbReference type="Proteomes" id="UP001432146">
    <property type="component" value="Unassembled WGS sequence"/>
</dbReference>
<keyword evidence="5" id="KW-1185">Reference proteome</keyword>
<organism evidence="4 5">
    <name type="scientific">Tetragonisca angustula</name>
    <dbReference type="NCBI Taxonomy" id="166442"/>
    <lineage>
        <taxon>Eukaryota</taxon>
        <taxon>Metazoa</taxon>
        <taxon>Ecdysozoa</taxon>
        <taxon>Arthropoda</taxon>
        <taxon>Hexapoda</taxon>
        <taxon>Insecta</taxon>
        <taxon>Pterygota</taxon>
        <taxon>Neoptera</taxon>
        <taxon>Endopterygota</taxon>
        <taxon>Hymenoptera</taxon>
        <taxon>Apocrita</taxon>
        <taxon>Aculeata</taxon>
        <taxon>Apoidea</taxon>
        <taxon>Anthophila</taxon>
        <taxon>Apidae</taxon>
        <taxon>Tetragonisca</taxon>
    </lineage>
</organism>
<feature type="domain" description="EGF-like" evidence="3">
    <location>
        <begin position="355"/>
        <end position="386"/>
    </location>
</feature>
<feature type="domain" description="EGF-like" evidence="3">
    <location>
        <begin position="388"/>
        <end position="418"/>
    </location>
</feature>
<proteinExistence type="predicted"/>